<keyword evidence="1" id="KW-0805">Transcription regulation</keyword>
<feature type="DNA-binding region" description="H-T-H motif" evidence="4">
    <location>
        <begin position="35"/>
        <end position="54"/>
    </location>
</feature>
<evidence type="ECO:0000259" key="5">
    <source>
        <dbReference type="PROSITE" id="PS50977"/>
    </source>
</evidence>
<keyword evidence="3" id="KW-0804">Transcription</keyword>
<dbReference type="GO" id="GO:0003700">
    <property type="term" value="F:DNA-binding transcription factor activity"/>
    <property type="evidence" value="ECO:0007669"/>
    <property type="project" value="TreeGrafter"/>
</dbReference>
<sequence>MQENGDRGDRREQMVLRLVEAAGVVIDRAGYAGATTPEILRQAGVSRGGFYHHFESKEQLGDAILDRQHEFFQKVSEQAASGPAPKVWLQALIDVSHLYTAGILEDPVLRAAVRLSIEPGPYQTAESYAGPLGAVTAVLESARAADELQDHVTPEEASRTLVGCYSGVQLLALALDERDALHQQVSAMWALIMPGLARPAVLTRLRLSAPPADTARPR</sequence>
<name>A0A6G3SKN5_STRAQ</name>
<evidence type="ECO:0000256" key="4">
    <source>
        <dbReference type="PROSITE-ProRule" id="PRU00335"/>
    </source>
</evidence>
<evidence type="ECO:0000256" key="2">
    <source>
        <dbReference type="ARBA" id="ARBA00023125"/>
    </source>
</evidence>
<gene>
    <name evidence="6" type="ORF">G3I43_05160</name>
</gene>
<dbReference type="InterPro" id="IPR023772">
    <property type="entry name" value="DNA-bd_HTH_TetR-type_CS"/>
</dbReference>
<dbReference type="EMBL" id="JAAGMK010000127">
    <property type="protein sequence ID" value="NEB83576.1"/>
    <property type="molecule type" value="Genomic_DNA"/>
</dbReference>
<organism evidence="6">
    <name type="scientific">Streptomyces anulatus</name>
    <name type="common">Streptomyces chrysomallus</name>
    <dbReference type="NCBI Taxonomy" id="1892"/>
    <lineage>
        <taxon>Bacteria</taxon>
        <taxon>Bacillati</taxon>
        <taxon>Actinomycetota</taxon>
        <taxon>Actinomycetes</taxon>
        <taxon>Kitasatosporales</taxon>
        <taxon>Streptomycetaceae</taxon>
        <taxon>Streptomyces</taxon>
    </lineage>
</organism>
<accession>A0A6G3SKN5</accession>
<dbReference type="InterPro" id="IPR036271">
    <property type="entry name" value="Tet_transcr_reg_TetR-rel_C_sf"/>
</dbReference>
<dbReference type="RefSeq" id="WP_047180278.1">
    <property type="nucleotide sequence ID" value="NZ_CBDRIV010000081.1"/>
</dbReference>
<keyword evidence="2 4" id="KW-0238">DNA-binding</keyword>
<dbReference type="SUPFAM" id="SSF46689">
    <property type="entry name" value="Homeodomain-like"/>
    <property type="match status" value="1"/>
</dbReference>
<dbReference type="GO" id="GO:0000976">
    <property type="term" value="F:transcription cis-regulatory region binding"/>
    <property type="evidence" value="ECO:0007669"/>
    <property type="project" value="TreeGrafter"/>
</dbReference>
<evidence type="ECO:0000313" key="6">
    <source>
        <dbReference type="EMBL" id="NEB83576.1"/>
    </source>
</evidence>
<dbReference type="InterPro" id="IPR001647">
    <property type="entry name" value="HTH_TetR"/>
</dbReference>
<protein>
    <submittedName>
        <fullName evidence="6">TetR/AcrR family transcriptional regulator</fullName>
    </submittedName>
</protein>
<evidence type="ECO:0000256" key="3">
    <source>
        <dbReference type="ARBA" id="ARBA00023163"/>
    </source>
</evidence>
<dbReference type="Gene3D" id="1.10.357.10">
    <property type="entry name" value="Tetracycline Repressor, domain 2"/>
    <property type="match status" value="1"/>
</dbReference>
<feature type="domain" description="HTH tetR-type" evidence="5">
    <location>
        <begin position="12"/>
        <end position="72"/>
    </location>
</feature>
<comment type="caution">
    <text evidence="6">The sequence shown here is derived from an EMBL/GenBank/DDBJ whole genome shotgun (WGS) entry which is preliminary data.</text>
</comment>
<dbReference type="PROSITE" id="PS50977">
    <property type="entry name" value="HTH_TETR_2"/>
    <property type="match status" value="1"/>
</dbReference>
<dbReference type="PANTHER" id="PTHR30055">
    <property type="entry name" value="HTH-TYPE TRANSCRIPTIONAL REGULATOR RUTR"/>
    <property type="match status" value="1"/>
</dbReference>
<reference evidence="6" key="1">
    <citation type="submission" date="2020-01" db="EMBL/GenBank/DDBJ databases">
        <title>Insect and environment-associated Actinomycetes.</title>
        <authorList>
            <person name="Currrie C."/>
            <person name="Chevrette M."/>
            <person name="Carlson C."/>
            <person name="Stubbendieck R."/>
            <person name="Wendt-Pienkowski E."/>
        </authorList>
    </citation>
    <scope>NUCLEOTIDE SEQUENCE</scope>
    <source>
        <strain evidence="6">SID505</strain>
    </source>
</reference>
<proteinExistence type="predicted"/>
<dbReference type="SUPFAM" id="SSF48498">
    <property type="entry name" value="Tetracyclin repressor-like, C-terminal domain"/>
    <property type="match status" value="1"/>
</dbReference>
<dbReference type="PANTHER" id="PTHR30055:SF234">
    <property type="entry name" value="HTH-TYPE TRANSCRIPTIONAL REGULATOR BETI"/>
    <property type="match status" value="1"/>
</dbReference>
<dbReference type="PROSITE" id="PS01081">
    <property type="entry name" value="HTH_TETR_1"/>
    <property type="match status" value="1"/>
</dbReference>
<dbReference type="InterPro" id="IPR050109">
    <property type="entry name" value="HTH-type_TetR-like_transc_reg"/>
</dbReference>
<dbReference type="InterPro" id="IPR009057">
    <property type="entry name" value="Homeodomain-like_sf"/>
</dbReference>
<dbReference type="Pfam" id="PF00440">
    <property type="entry name" value="TetR_N"/>
    <property type="match status" value="1"/>
</dbReference>
<dbReference type="PRINTS" id="PR00455">
    <property type="entry name" value="HTHTETR"/>
</dbReference>
<dbReference type="AlphaFoldDB" id="A0A6G3SKN5"/>
<evidence type="ECO:0000256" key="1">
    <source>
        <dbReference type="ARBA" id="ARBA00023015"/>
    </source>
</evidence>